<feature type="transmembrane region" description="Helical" evidence="6">
    <location>
        <begin position="392"/>
        <end position="416"/>
    </location>
</feature>
<evidence type="ECO:0000256" key="4">
    <source>
        <dbReference type="ARBA" id="ARBA00023136"/>
    </source>
</evidence>
<feature type="transmembrane region" description="Helical" evidence="6">
    <location>
        <begin position="423"/>
        <end position="445"/>
    </location>
</feature>
<evidence type="ECO:0000256" key="3">
    <source>
        <dbReference type="ARBA" id="ARBA00022989"/>
    </source>
</evidence>
<feature type="transmembrane region" description="Helical" evidence="6">
    <location>
        <begin position="206"/>
        <end position="230"/>
    </location>
</feature>
<evidence type="ECO:0000256" key="1">
    <source>
        <dbReference type="ARBA" id="ARBA00004141"/>
    </source>
</evidence>
<sequence>MSHPRPSLEKAAPADASLAEVPGPAPTTFKANLRAQIETWHANRGERSVVAAMVPRPNPNNQVEGEVVSKNPIKLFARLTPMGAAQYFCGWFCWMCDGLDYFAVSVTMSALAVQFDKSTADISFSLTLTLLFRSLGAFIFGILADRYGRRWTLVANMLLIAVFELASGFVNTYAQFLGVRACFGIVMGGVWGQASGQAFENIPFELRGILAVPLQAGYTVGYILAAVFNLTVVQYSPYGWRAVYFIGAGFSLAAAILRAVLPDSPQYIEARREAKANGVSGREAMRRFFREIWGMLKTNWLRCIWALVFMSAMNFLSHGSQDLLPTFLIKSKGLTNKQSSRATIIANTIGLVIGPVFGYISQYLGRRLTMIVGIVWIGGWIPLWILPNSFGGLAVGAGMVQSGVIGLWGITGLLLAEIAPPAFRALFTGLLYQLGNMVSSASAQIEASAGDKIRITVNGVDAPDYGTVQAIFLGAVCGGLLLTILFGPDADGSRFENAKVAIQENAGMARTVDMVREAHEERRGLERDVKIKV</sequence>
<feature type="domain" description="Major facilitator superfamily (MFS) profile" evidence="7">
    <location>
        <begin position="86"/>
        <end position="491"/>
    </location>
</feature>
<proteinExistence type="predicted"/>
<feature type="transmembrane region" description="Helical" evidence="6">
    <location>
        <begin position="124"/>
        <end position="144"/>
    </location>
</feature>
<protein>
    <recommendedName>
        <fullName evidence="7">Major facilitator superfamily (MFS) profile domain-containing protein</fullName>
    </recommendedName>
</protein>
<feature type="transmembrane region" description="Helical" evidence="6">
    <location>
        <begin position="151"/>
        <end position="170"/>
    </location>
</feature>
<feature type="transmembrane region" description="Helical" evidence="6">
    <location>
        <begin position="340"/>
        <end position="361"/>
    </location>
</feature>
<comment type="caution">
    <text evidence="8">The sequence shown here is derived from an EMBL/GenBank/DDBJ whole genome shotgun (WGS) entry which is preliminary data.</text>
</comment>
<keyword evidence="2 6" id="KW-0812">Transmembrane</keyword>
<reference evidence="8 9" key="1">
    <citation type="submission" date="2023-08" db="EMBL/GenBank/DDBJ databases">
        <title>Annotated Genome Sequence of Vanrija albida AlHP1.</title>
        <authorList>
            <person name="Herzog R."/>
        </authorList>
    </citation>
    <scope>NUCLEOTIDE SEQUENCE [LARGE SCALE GENOMIC DNA]</scope>
    <source>
        <strain evidence="8 9">AlHP1</strain>
    </source>
</reference>
<dbReference type="InterPro" id="IPR036259">
    <property type="entry name" value="MFS_trans_sf"/>
</dbReference>
<dbReference type="RefSeq" id="XP_069210443.1">
    <property type="nucleotide sequence ID" value="XM_069353025.1"/>
</dbReference>
<feature type="region of interest" description="Disordered" evidence="5">
    <location>
        <begin position="1"/>
        <end position="23"/>
    </location>
</feature>
<feature type="transmembrane region" description="Helical" evidence="6">
    <location>
        <begin position="368"/>
        <end position="386"/>
    </location>
</feature>
<evidence type="ECO:0000256" key="5">
    <source>
        <dbReference type="SAM" id="MobiDB-lite"/>
    </source>
</evidence>
<dbReference type="PANTHER" id="PTHR23508:SF10">
    <property type="entry name" value="CARBOXYLIC ACID TRANSPORTER PROTEIN HOMOLOG"/>
    <property type="match status" value="1"/>
</dbReference>
<comment type="subcellular location">
    <subcellularLocation>
        <location evidence="1">Membrane</location>
        <topology evidence="1">Multi-pass membrane protein</topology>
    </subcellularLocation>
</comment>
<dbReference type="Gene3D" id="1.20.1250.20">
    <property type="entry name" value="MFS general substrate transporter like domains"/>
    <property type="match status" value="1"/>
</dbReference>
<dbReference type="PANTHER" id="PTHR23508">
    <property type="entry name" value="CARBOXYLIC ACID TRANSPORTER PROTEIN HOMOLOG"/>
    <property type="match status" value="1"/>
</dbReference>
<feature type="transmembrane region" description="Helical" evidence="6">
    <location>
        <begin position="465"/>
        <end position="486"/>
    </location>
</feature>
<evidence type="ECO:0000313" key="8">
    <source>
        <dbReference type="EMBL" id="KAL1410499.1"/>
    </source>
</evidence>
<dbReference type="InterPro" id="IPR020846">
    <property type="entry name" value="MFS_dom"/>
</dbReference>
<dbReference type="GeneID" id="95985555"/>
<organism evidence="8 9">
    <name type="scientific">Vanrija albida</name>
    <dbReference type="NCBI Taxonomy" id="181172"/>
    <lineage>
        <taxon>Eukaryota</taxon>
        <taxon>Fungi</taxon>
        <taxon>Dikarya</taxon>
        <taxon>Basidiomycota</taxon>
        <taxon>Agaricomycotina</taxon>
        <taxon>Tremellomycetes</taxon>
        <taxon>Trichosporonales</taxon>
        <taxon>Trichosporonaceae</taxon>
        <taxon>Vanrija</taxon>
    </lineage>
</organism>
<feature type="transmembrane region" description="Helical" evidence="6">
    <location>
        <begin position="300"/>
        <end position="320"/>
    </location>
</feature>
<feature type="transmembrane region" description="Helical" evidence="6">
    <location>
        <begin position="176"/>
        <end position="194"/>
    </location>
</feature>
<evidence type="ECO:0000313" key="9">
    <source>
        <dbReference type="Proteomes" id="UP001565368"/>
    </source>
</evidence>
<dbReference type="InterPro" id="IPR011701">
    <property type="entry name" value="MFS"/>
</dbReference>
<evidence type="ECO:0000259" key="7">
    <source>
        <dbReference type="PROSITE" id="PS50850"/>
    </source>
</evidence>
<feature type="transmembrane region" description="Helical" evidence="6">
    <location>
        <begin position="242"/>
        <end position="261"/>
    </location>
</feature>
<feature type="transmembrane region" description="Helical" evidence="6">
    <location>
        <begin position="84"/>
        <end position="104"/>
    </location>
</feature>
<keyword evidence="4 6" id="KW-0472">Membrane</keyword>
<name>A0ABR3Q6X4_9TREE</name>
<keyword evidence="9" id="KW-1185">Reference proteome</keyword>
<evidence type="ECO:0000256" key="2">
    <source>
        <dbReference type="ARBA" id="ARBA00022692"/>
    </source>
</evidence>
<evidence type="ECO:0000256" key="6">
    <source>
        <dbReference type="SAM" id="Phobius"/>
    </source>
</evidence>
<keyword evidence="3 6" id="KW-1133">Transmembrane helix</keyword>
<dbReference type="EMBL" id="JBBXJM010000003">
    <property type="protein sequence ID" value="KAL1410499.1"/>
    <property type="molecule type" value="Genomic_DNA"/>
</dbReference>
<dbReference type="Pfam" id="PF07690">
    <property type="entry name" value="MFS_1"/>
    <property type="match status" value="1"/>
</dbReference>
<gene>
    <name evidence="8" type="ORF">Q8F55_004512</name>
</gene>
<accession>A0ABR3Q6X4</accession>
<dbReference type="PROSITE" id="PS50850">
    <property type="entry name" value="MFS"/>
    <property type="match status" value="1"/>
</dbReference>
<dbReference type="CDD" id="cd17316">
    <property type="entry name" value="MFS_SV2_like"/>
    <property type="match status" value="1"/>
</dbReference>
<dbReference type="Proteomes" id="UP001565368">
    <property type="component" value="Unassembled WGS sequence"/>
</dbReference>
<dbReference type="SUPFAM" id="SSF103473">
    <property type="entry name" value="MFS general substrate transporter"/>
    <property type="match status" value="1"/>
</dbReference>